<evidence type="ECO:0000313" key="1">
    <source>
        <dbReference type="EMBL" id="JAE14015.1"/>
    </source>
</evidence>
<accession>A0A0A9FLX1</accession>
<sequence>MSWPTLYSYYHQQQKYIISCSLNTLACRLTLSYDTSHIQLSFLTEKWTEPVSAEQFITGYLREEH</sequence>
<name>A0A0A9FLX1_ARUDO</name>
<reference evidence="1" key="1">
    <citation type="submission" date="2014-09" db="EMBL/GenBank/DDBJ databases">
        <authorList>
            <person name="Magalhaes I.L.F."/>
            <person name="Oliveira U."/>
            <person name="Santos F.R."/>
            <person name="Vidigal T.H.D.A."/>
            <person name="Brescovit A.D."/>
            <person name="Santos A.J."/>
        </authorList>
    </citation>
    <scope>NUCLEOTIDE SEQUENCE</scope>
    <source>
        <tissue evidence="1">Shoot tissue taken approximately 20 cm above the soil surface</tissue>
    </source>
</reference>
<dbReference type="AlphaFoldDB" id="A0A0A9FLX1"/>
<organism evidence="1">
    <name type="scientific">Arundo donax</name>
    <name type="common">Giant reed</name>
    <name type="synonym">Donax arundinaceus</name>
    <dbReference type="NCBI Taxonomy" id="35708"/>
    <lineage>
        <taxon>Eukaryota</taxon>
        <taxon>Viridiplantae</taxon>
        <taxon>Streptophyta</taxon>
        <taxon>Embryophyta</taxon>
        <taxon>Tracheophyta</taxon>
        <taxon>Spermatophyta</taxon>
        <taxon>Magnoliopsida</taxon>
        <taxon>Liliopsida</taxon>
        <taxon>Poales</taxon>
        <taxon>Poaceae</taxon>
        <taxon>PACMAD clade</taxon>
        <taxon>Arundinoideae</taxon>
        <taxon>Arundineae</taxon>
        <taxon>Arundo</taxon>
    </lineage>
</organism>
<dbReference type="EMBL" id="GBRH01183881">
    <property type="protein sequence ID" value="JAE14015.1"/>
    <property type="molecule type" value="Transcribed_RNA"/>
</dbReference>
<protein>
    <submittedName>
        <fullName evidence="1">Uncharacterized protein</fullName>
    </submittedName>
</protein>
<proteinExistence type="predicted"/>
<reference evidence="1" key="2">
    <citation type="journal article" date="2015" name="Data Brief">
        <title>Shoot transcriptome of the giant reed, Arundo donax.</title>
        <authorList>
            <person name="Barrero R.A."/>
            <person name="Guerrero F.D."/>
            <person name="Moolhuijzen P."/>
            <person name="Goolsby J.A."/>
            <person name="Tidwell J."/>
            <person name="Bellgard S.E."/>
            <person name="Bellgard M.I."/>
        </authorList>
    </citation>
    <scope>NUCLEOTIDE SEQUENCE</scope>
    <source>
        <tissue evidence="1">Shoot tissue taken approximately 20 cm above the soil surface</tissue>
    </source>
</reference>